<accession>A0A514KQV6</accession>
<name>A0A514KQV6_9HYPH</name>
<dbReference type="GO" id="GO:0030638">
    <property type="term" value="P:polyketide metabolic process"/>
    <property type="evidence" value="ECO:0007669"/>
    <property type="project" value="InterPro"/>
</dbReference>
<comment type="caution">
    <text evidence="1">The sequence shown here is derived from an EMBL/GenBank/DDBJ whole genome shotgun (WGS) entry which is preliminary data.</text>
</comment>
<proteinExistence type="predicted"/>
<organism evidence="1 2">
    <name type="scientific">Methylorubrum populi</name>
    <dbReference type="NCBI Taxonomy" id="223967"/>
    <lineage>
        <taxon>Bacteria</taxon>
        <taxon>Pseudomonadati</taxon>
        <taxon>Pseudomonadota</taxon>
        <taxon>Alphaproteobacteria</taxon>
        <taxon>Hyphomicrobiales</taxon>
        <taxon>Methylobacteriaceae</taxon>
        <taxon>Methylorubrum</taxon>
    </lineage>
</organism>
<dbReference type="RefSeq" id="WP_141952462.1">
    <property type="nucleotide sequence ID" value="NZ_CP039546.1"/>
</dbReference>
<evidence type="ECO:0000313" key="1">
    <source>
        <dbReference type="EMBL" id="KAB7783600.1"/>
    </source>
</evidence>
<sequence>MSTITTVAEAFFEACETGGGWAACERYCAPDAGFSAQADALAGITTLRDYAEWMKGLLTVLPDGRYEVKSFATDEERRNVAAYGVFRGTHTGEGGPCPPTGKSTSTDYVYVMQFDGERIAHMTKIWNDARAVKELGWA</sequence>
<dbReference type="InterPro" id="IPR009959">
    <property type="entry name" value="Cyclase_SnoaL-like"/>
</dbReference>
<evidence type="ECO:0000313" key="2">
    <source>
        <dbReference type="Proteomes" id="UP000469949"/>
    </source>
</evidence>
<dbReference type="Proteomes" id="UP000469949">
    <property type="component" value="Unassembled WGS sequence"/>
</dbReference>
<dbReference type="SUPFAM" id="SSF54427">
    <property type="entry name" value="NTF2-like"/>
    <property type="match status" value="1"/>
</dbReference>
<dbReference type="InterPro" id="IPR032710">
    <property type="entry name" value="NTF2-like_dom_sf"/>
</dbReference>
<gene>
    <name evidence="1" type="ORF">F8B43_3523</name>
</gene>
<reference evidence="1 2" key="1">
    <citation type="submission" date="2019-10" db="EMBL/GenBank/DDBJ databases">
        <title>Draft Genome Sequence of the Caffeine Degrading Methylotroph Methylorubrum populi PINKEL.</title>
        <authorList>
            <person name="Dawson S.C."/>
            <person name="Zhang X."/>
            <person name="Wright M.E."/>
            <person name="Sharma G."/>
            <person name="Langner J.T."/>
            <person name="Ditty J.L."/>
            <person name="Subuyuj G.A."/>
        </authorList>
    </citation>
    <scope>NUCLEOTIDE SEQUENCE [LARGE SCALE GENOMIC DNA]</scope>
    <source>
        <strain evidence="1 2">Pinkel</strain>
    </source>
</reference>
<protein>
    <submittedName>
        <fullName evidence="1">Uncharacterized protein</fullName>
    </submittedName>
</protein>
<dbReference type="AlphaFoldDB" id="A0A514KQV6"/>
<dbReference type="Gene3D" id="3.10.450.50">
    <property type="match status" value="1"/>
</dbReference>
<dbReference type="Pfam" id="PF07366">
    <property type="entry name" value="SnoaL"/>
    <property type="match status" value="1"/>
</dbReference>
<dbReference type="EMBL" id="WEKV01000014">
    <property type="protein sequence ID" value="KAB7783600.1"/>
    <property type="molecule type" value="Genomic_DNA"/>
</dbReference>